<dbReference type="Proteomes" id="UP000524246">
    <property type="component" value="Unassembled WGS sequence"/>
</dbReference>
<comment type="caution">
    <text evidence="1">The sequence shown here is derived from an EMBL/GenBank/DDBJ whole genome shotgun (WGS) entry which is preliminary data.</text>
</comment>
<dbReference type="EMBL" id="JAAZON010000205">
    <property type="protein sequence ID" value="NMC62480.1"/>
    <property type="molecule type" value="Genomic_DNA"/>
</dbReference>
<dbReference type="InterPro" id="IPR011990">
    <property type="entry name" value="TPR-like_helical_dom_sf"/>
</dbReference>
<dbReference type="SUPFAM" id="SSF48452">
    <property type="entry name" value="TPR-like"/>
    <property type="match status" value="1"/>
</dbReference>
<evidence type="ECO:0000313" key="1">
    <source>
        <dbReference type="EMBL" id="NMC62480.1"/>
    </source>
</evidence>
<feature type="non-terminal residue" evidence="1">
    <location>
        <position position="1"/>
    </location>
</feature>
<organism evidence="1 2">
    <name type="scientific">SAR324 cluster bacterium</name>
    <dbReference type="NCBI Taxonomy" id="2024889"/>
    <lineage>
        <taxon>Bacteria</taxon>
        <taxon>Deltaproteobacteria</taxon>
        <taxon>SAR324 cluster</taxon>
    </lineage>
</organism>
<dbReference type="AlphaFoldDB" id="A0A7X9FQK7"/>
<dbReference type="Pfam" id="PF13431">
    <property type="entry name" value="TPR_17"/>
    <property type="match status" value="1"/>
</dbReference>
<reference evidence="1 2" key="1">
    <citation type="journal article" date="2020" name="Biotechnol. Biofuels">
        <title>New insights from the biogas microbiome by comprehensive genome-resolved metagenomics of nearly 1600 species originating from multiple anaerobic digesters.</title>
        <authorList>
            <person name="Campanaro S."/>
            <person name="Treu L."/>
            <person name="Rodriguez-R L.M."/>
            <person name="Kovalovszki A."/>
            <person name="Ziels R.M."/>
            <person name="Maus I."/>
            <person name="Zhu X."/>
            <person name="Kougias P.G."/>
            <person name="Basile A."/>
            <person name="Luo G."/>
            <person name="Schluter A."/>
            <person name="Konstantinidis K.T."/>
            <person name="Angelidaki I."/>
        </authorList>
    </citation>
    <scope>NUCLEOTIDE SEQUENCE [LARGE SCALE GENOMIC DNA]</scope>
    <source>
        <strain evidence="1">AS27yjCOA_65</strain>
    </source>
</reference>
<proteinExistence type="predicted"/>
<dbReference type="Gene3D" id="1.25.40.10">
    <property type="entry name" value="Tetratricopeptide repeat domain"/>
    <property type="match status" value="1"/>
</dbReference>
<name>A0A7X9FQK7_9DELT</name>
<accession>A0A7X9FQK7</accession>
<sequence length="70" mass="7950">SSYECGEAQDEVNKANEAIDSADKLFHLRRALRLCPNNSSYHTMLGDLYLKLGRKEDADFEFGEARRLGL</sequence>
<gene>
    <name evidence="1" type="ORF">GYA55_04860</name>
</gene>
<evidence type="ECO:0000313" key="2">
    <source>
        <dbReference type="Proteomes" id="UP000524246"/>
    </source>
</evidence>
<protein>
    <submittedName>
        <fullName evidence="1">Tetratricopeptide repeat protein</fullName>
    </submittedName>
</protein>